<reference evidence="1" key="1">
    <citation type="submission" date="2006-10" db="EMBL/GenBank/DDBJ databases">
        <title>Complete sequence of Solibacter usitatus Ellin6076.</title>
        <authorList>
            <consortium name="US DOE Joint Genome Institute"/>
            <person name="Copeland A."/>
            <person name="Lucas S."/>
            <person name="Lapidus A."/>
            <person name="Barry K."/>
            <person name="Detter J.C."/>
            <person name="Glavina del Rio T."/>
            <person name="Hammon N."/>
            <person name="Israni S."/>
            <person name="Dalin E."/>
            <person name="Tice H."/>
            <person name="Pitluck S."/>
            <person name="Thompson L.S."/>
            <person name="Brettin T."/>
            <person name="Bruce D."/>
            <person name="Han C."/>
            <person name="Tapia R."/>
            <person name="Gilna P."/>
            <person name="Schmutz J."/>
            <person name="Larimer F."/>
            <person name="Land M."/>
            <person name="Hauser L."/>
            <person name="Kyrpides N."/>
            <person name="Mikhailova N."/>
            <person name="Janssen P.H."/>
            <person name="Kuske C.R."/>
            <person name="Richardson P."/>
        </authorList>
    </citation>
    <scope>NUCLEOTIDE SEQUENCE</scope>
    <source>
        <strain evidence="1">Ellin6076</strain>
    </source>
</reference>
<accession>Q021K4</accession>
<dbReference type="Pfam" id="PF16264">
    <property type="entry name" value="SatD"/>
    <property type="match status" value="1"/>
</dbReference>
<gene>
    <name evidence="1" type="ordered locus">Acid_3412</name>
</gene>
<dbReference type="STRING" id="234267.Acid_3412"/>
<dbReference type="InParanoid" id="Q021K4"/>
<organism evidence="1">
    <name type="scientific">Solibacter usitatus (strain Ellin6076)</name>
    <dbReference type="NCBI Taxonomy" id="234267"/>
    <lineage>
        <taxon>Bacteria</taxon>
        <taxon>Pseudomonadati</taxon>
        <taxon>Acidobacteriota</taxon>
        <taxon>Terriglobia</taxon>
        <taxon>Bryobacterales</taxon>
        <taxon>Solibacteraceae</taxon>
        <taxon>Candidatus Solibacter</taxon>
    </lineage>
</organism>
<evidence type="ECO:0000313" key="1">
    <source>
        <dbReference type="EMBL" id="ABJ84385.1"/>
    </source>
</evidence>
<proteinExistence type="predicted"/>
<sequence>MGSKQKLGRALGPYIALIADMVSSRTLSAPRRARVQEKFTELIEGLNRLYKTDLRAKFVITLGDEFQALLRNPEIVPQLVWTLEKSFTARPLRLGFGYGSIHTSIKEYAINLDGPALHHARAAIDRAKHHDLRGGVFDGFGPSLDPALNGFARILHHQRDNWPDRQRAVIMQLHEGRKGTEVASELGITKQAVSRYASLAGWNAYFEAEQGWSALLRTLRGPRKP</sequence>
<name>Q021K4_SOLUE</name>
<dbReference type="EMBL" id="CP000473">
    <property type="protein sequence ID" value="ABJ84385.1"/>
    <property type="molecule type" value="Genomic_DNA"/>
</dbReference>
<dbReference type="KEGG" id="sus:Acid_3412"/>
<dbReference type="HOGENOM" id="CLU_077332_0_1_0"/>
<dbReference type="InterPro" id="IPR032580">
    <property type="entry name" value="SatD"/>
</dbReference>
<evidence type="ECO:0008006" key="2">
    <source>
        <dbReference type="Google" id="ProtNLM"/>
    </source>
</evidence>
<protein>
    <recommendedName>
        <fullName evidence="2">SatD</fullName>
    </recommendedName>
</protein>
<dbReference type="OrthoDB" id="3197351at2"/>
<dbReference type="eggNOG" id="ENOG5032Q8G">
    <property type="taxonomic scope" value="Bacteria"/>
</dbReference>
<dbReference type="AlphaFoldDB" id="Q021K4"/>